<organism evidence="1 2">
    <name type="scientific">Piscinibacter gummiphilus</name>
    <dbReference type="NCBI Taxonomy" id="946333"/>
    <lineage>
        <taxon>Bacteria</taxon>
        <taxon>Pseudomonadati</taxon>
        <taxon>Pseudomonadota</taxon>
        <taxon>Betaproteobacteria</taxon>
        <taxon>Burkholderiales</taxon>
        <taxon>Sphaerotilaceae</taxon>
        <taxon>Piscinibacter</taxon>
    </lineage>
</organism>
<dbReference type="KEGG" id="rgu:A4W93_12140"/>
<proteinExistence type="predicted"/>
<dbReference type="STRING" id="946333.A4W93_12140"/>
<dbReference type="EMBL" id="CP015118">
    <property type="protein sequence ID" value="ARN20584.1"/>
    <property type="molecule type" value="Genomic_DNA"/>
</dbReference>
<reference evidence="1 2" key="1">
    <citation type="submission" date="2016-04" db="EMBL/GenBank/DDBJ databases">
        <title>Complete genome sequence of natural rubber-degrading, novel Gram-negative bacterium, Rhizobacter gummiphilus strain NS21.</title>
        <authorList>
            <person name="Tabata M."/>
            <person name="Kasai D."/>
            <person name="Fukuda M."/>
        </authorList>
    </citation>
    <scope>NUCLEOTIDE SEQUENCE [LARGE SCALE GENOMIC DNA]</scope>
    <source>
        <strain evidence="1 2">NS21</strain>
    </source>
</reference>
<accession>A0A1W6L8P7</accession>
<name>A0A1W6L8P7_9BURK</name>
<keyword evidence="2" id="KW-1185">Reference proteome</keyword>
<dbReference type="AlphaFoldDB" id="A0A1W6L8P7"/>
<evidence type="ECO:0000313" key="2">
    <source>
        <dbReference type="Proteomes" id="UP000193427"/>
    </source>
</evidence>
<gene>
    <name evidence="1" type="ORF">A4W93_12140</name>
</gene>
<evidence type="ECO:0000313" key="1">
    <source>
        <dbReference type="EMBL" id="ARN20584.1"/>
    </source>
</evidence>
<dbReference type="Proteomes" id="UP000193427">
    <property type="component" value="Chromosome"/>
</dbReference>
<protein>
    <submittedName>
        <fullName evidence="1">Uncharacterized protein</fullName>
    </submittedName>
</protein>
<dbReference type="RefSeq" id="WP_085750861.1">
    <property type="nucleotide sequence ID" value="NZ_BSPR01000023.1"/>
</dbReference>
<sequence>MVQIHVRGRRVAPAFCMARAVALGLAVVSTNLAAQVGGQGPQSPYEVVWALYVVTDGGQTRCRHAPAEVASAHQRAVSGLSRRHPRLLSLVRASPHYETARDHFARTTAYDPVRDTPETLVPECEVAAGVLKLMTDGRAGLAEVRRYEATLMRR</sequence>